<dbReference type="SUPFAM" id="SSF54631">
    <property type="entry name" value="CBS-domain pair"/>
    <property type="match status" value="1"/>
</dbReference>
<gene>
    <name evidence="5" type="ORF">SAMN05216553_1357</name>
</gene>
<evidence type="ECO:0000259" key="4">
    <source>
        <dbReference type="PROSITE" id="PS51371"/>
    </source>
</evidence>
<dbReference type="Proteomes" id="UP000199623">
    <property type="component" value="Unassembled WGS sequence"/>
</dbReference>
<dbReference type="STRING" id="200378.SAMN05216553_1357"/>
<dbReference type="Pfam" id="PF00571">
    <property type="entry name" value="CBS"/>
    <property type="match status" value="2"/>
</dbReference>
<dbReference type="PROSITE" id="PS50914">
    <property type="entry name" value="BON"/>
    <property type="match status" value="1"/>
</dbReference>
<dbReference type="CDD" id="cd04586">
    <property type="entry name" value="CBS_pair_BON_assoc"/>
    <property type="match status" value="1"/>
</dbReference>
<dbReference type="AlphaFoldDB" id="A0A1G8DT76"/>
<evidence type="ECO:0000256" key="2">
    <source>
        <dbReference type="PROSITE-ProRule" id="PRU00703"/>
    </source>
</evidence>
<dbReference type="InterPro" id="IPR007055">
    <property type="entry name" value="BON_dom"/>
</dbReference>
<name>A0A1G8DT76_9PSEU</name>
<dbReference type="EMBL" id="FNCC01000035">
    <property type="protein sequence ID" value="SDH60897.1"/>
    <property type="molecule type" value="Genomic_DNA"/>
</dbReference>
<organism evidence="5 6">
    <name type="scientific">Lentzea fradiae</name>
    <dbReference type="NCBI Taxonomy" id="200378"/>
    <lineage>
        <taxon>Bacteria</taxon>
        <taxon>Bacillati</taxon>
        <taxon>Actinomycetota</taxon>
        <taxon>Actinomycetes</taxon>
        <taxon>Pseudonocardiales</taxon>
        <taxon>Pseudonocardiaceae</taxon>
        <taxon>Lentzea</taxon>
    </lineage>
</organism>
<feature type="domain" description="CBS" evidence="4">
    <location>
        <begin position="93"/>
        <end position="149"/>
    </location>
</feature>
<feature type="domain" description="BON" evidence="3">
    <location>
        <begin position="146"/>
        <end position="215"/>
    </location>
</feature>
<dbReference type="InterPro" id="IPR017080">
    <property type="entry name" value="UCP036990_CBS_BON"/>
</dbReference>
<dbReference type="PANTHER" id="PTHR43080:SF29">
    <property type="entry name" value="OS02G0818000 PROTEIN"/>
    <property type="match status" value="1"/>
</dbReference>
<keyword evidence="6" id="KW-1185">Reference proteome</keyword>
<evidence type="ECO:0000313" key="6">
    <source>
        <dbReference type="Proteomes" id="UP000199623"/>
    </source>
</evidence>
<keyword evidence="1 2" id="KW-0129">CBS domain</keyword>
<dbReference type="SMART" id="SM00116">
    <property type="entry name" value="CBS"/>
    <property type="match status" value="2"/>
</dbReference>
<dbReference type="InterPro" id="IPR000644">
    <property type="entry name" value="CBS_dom"/>
</dbReference>
<proteinExistence type="predicted"/>
<dbReference type="Gene3D" id="3.10.580.10">
    <property type="entry name" value="CBS-domain"/>
    <property type="match status" value="1"/>
</dbReference>
<dbReference type="Pfam" id="PF04972">
    <property type="entry name" value="BON"/>
    <property type="match status" value="1"/>
</dbReference>
<dbReference type="PROSITE" id="PS51371">
    <property type="entry name" value="CBS"/>
    <property type="match status" value="2"/>
</dbReference>
<evidence type="ECO:0000259" key="3">
    <source>
        <dbReference type="PROSITE" id="PS50914"/>
    </source>
</evidence>
<dbReference type="OrthoDB" id="3626971at2"/>
<dbReference type="Gene3D" id="3.30.1340.30">
    <property type="match status" value="1"/>
</dbReference>
<feature type="domain" description="CBS" evidence="4">
    <location>
        <begin position="10"/>
        <end position="67"/>
    </location>
</feature>
<evidence type="ECO:0000256" key="1">
    <source>
        <dbReference type="ARBA" id="ARBA00023122"/>
    </source>
</evidence>
<reference evidence="6" key="1">
    <citation type="submission" date="2016-10" db="EMBL/GenBank/DDBJ databases">
        <authorList>
            <person name="Varghese N."/>
            <person name="Submissions S."/>
        </authorList>
    </citation>
    <scope>NUCLEOTIDE SEQUENCE [LARGE SCALE GENOMIC DNA]</scope>
    <source>
        <strain evidence="6">CGMCC 4.3506</strain>
    </source>
</reference>
<dbReference type="InterPro" id="IPR046342">
    <property type="entry name" value="CBS_dom_sf"/>
</dbReference>
<dbReference type="RefSeq" id="WP_090060492.1">
    <property type="nucleotide sequence ID" value="NZ_FNCC01000035.1"/>
</dbReference>
<dbReference type="InterPro" id="IPR051257">
    <property type="entry name" value="Diverse_CBS-Domain"/>
</dbReference>
<dbReference type="CDD" id="cd02205">
    <property type="entry name" value="CBS_pair_SF"/>
    <property type="match status" value="1"/>
</dbReference>
<evidence type="ECO:0000313" key="5">
    <source>
        <dbReference type="EMBL" id="SDH60897.1"/>
    </source>
</evidence>
<dbReference type="PANTHER" id="PTHR43080">
    <property type="entry name" value="CBS DOMAIN-CONTAINING PROTEIN CBSX3, MITOCHONDRIAL"/>
    <property type="match status" value="1"/>
</dbReference>
<accession>A0A1G8DT76</accession>
<protein>
    <submittedName>
        <fullName evidence="5">BON domain-containing protein</fullName>
    </submittedName>
</protein>
<sequence length="228" mass="24986">MREPTVSSLMTREVISVDIETPFKDVARLLEENGISAVPVLDGGYPVGVVSEADLLPKEEFRGGTGEAPGLFSGRAARHRWDQATGVTAKDVMTSPVKTVSPDTTASAAARQLAETGVRRLLVQDGDGALVGVLSRRDLLKLYLREDEELRTTVREEILGRVLWIDPDTVDVEVADGVVSLQGRLERQSEIDIADHLVRSLPGVVDLNNRLRPAWNDTEHPRQTEIFG</sequence>
<dbReference type="PIRSF" id="PIRSF036990">
    <property type="entry name" value="UCP036990_CBS_BON"/>
    <property type="match status" value="1"/>
</dbReference>